<name>M2ZVG3_STRM1</name>
<feature type="region of interest" description="Disordered" evidence="1">
    <location>
        <begin position="168"/>
        <end position="205"/>
    </location>
</feature>
<comment type="caution">
    <text evidence="2">The sequence shown here is derived from an EMBL/GenBank/DDBJ whole genome shotgun (WGS) entry which is preliminary data.</text>
</comment>
<reference evidence="2 3" key="1">
    <citation type="journal article" date="2013" name="Genome Announc.">
        <title>Whole-Genome Shotgun Assembly and Analysis of the Genome of Streptomyces mobaraensis DSM 40847, a Strain for Industrial Production of Microbial Transglutaminase.</title>
        <authorList>
            <person name="Yang H."/>
            <person name="He T."/>
            <person name="Wu W."/>
            <person name="Zhu W."/>
            <person name="Lu B."/>
            <person name="Sun W."/>
        </authorList>
    </citation>
    <scope>NUCLEOTIDE SEQUENCE [LARGE SCALE GENOMIC DNA]</scope>
    <source>
        <strain evidence="2 3">DSM 40847</strain>
    </source>
</reference>
<feature type="region of interest" description="Disordered" evidence="1">
    <location>
        <begin position="412"/>
        <end position="432"/>
    </location>
</feature>
<dbReference type="AlphaFoldDB" id="M2ZVG3"/>
<organism evidence="2 3">
    <name type="scientific">Streptomyces mobaraensis (strain ATCC 29032 / DSM 40847 / JCM 4168 / NBRC 13819 / NCIMB 11159 / IPCR 16-22)</name>
    <dbReference type="NCBI Taxonomy" id="1223523"/>
    <lineage>
        <taxon>Bacteria</taxon>
        <taxon>Bacillati</taxon>
        <taxon>Actinomycetota</taxon>
        <taxon>Actinomycetes</taxon>
        <taxon>Kitasatosporales</taxon>
        <taxon>Streptomycetaceae</taxon>
        <taxon>Streptomyces</taxon>
    </lineage>
</organism>
<accession>M2ZVG3</accession>
<dbReference type="STRING" id="1223523.H340_30131"/>
<evidence type="ECO:0000256" key="1">
    <source>
        <dbReference type="SAM" id="MobiDB-lite"/>
    </source>
</evidence>
<dbReference type="RefSeq" id="WP_004954765.1">
    <property type="nucleotide sequence ID" value="NZ_AORZ01000181.1"/>
</dbReference>
<dbReference type="EMBL" id="AORZ01000181">
    <property type="protein sequence ID" value="EME96713.1"/>
    <property type="molecule type" value="Genomic_DNA"/>
</dbReference>
<gene>
    <name evidence="2" type="ORF">H340_30131</name>
</gene>
<dbReference type="eggNOG" id="ENOG502ZRCB">
    <property type="taxonomic scope" value="Bacteria"/>
</dbReference>
<evidence type="ECO:0000313" key="2">
    <source>
        <dbReference type="EMBL" id="EME96713.1"/>
    </source>
</evidence>
<evidence type="ECO:0000313" key="3">
    <source>
        <dbReference type="Proteomes" id="UP000011740"/>
    </source>
</evidence>
<sequence length="432" mass="46533">MTPTVLRSGPIPPLALITDTADDVALARAARHWANPRQGRITVDPTPATVTSAFLARDILAALGRTAYAPTHSPVITAQPAWRAAACWITIDDIRQLTVLRAHMLTPERTEQLSVLREVTGIRLILIASGATTGERARLTTHLAEAGLAGELEHLDTPAALRLFTQHAAPRPSLPSPRPARQQPSTTRSSAATVAHGAPPARRSAPRLFGQHRAGLLAAHNWLAWHRATLPALPDQRDVELFLSRLTALSPTLEYTTARIHGARDGFAAAGLRLAHPADLAAAGGPGICTVPFTAQVAYRISRAVPGPTQVAALAALLCTGAATDRLVHATVDDVHHDGSRLALPEPFSGEYDQDHPPPRVWYAIPPHARPYLQAARLFRQLEGAPGHFHLFSKSFGHRLKALVKDASHPIPTLDHPHPGPAWHHQARLLRT</sequence>
<dbReference type="Proteomes" id="UP000011740">
    <property type="component" value="Unassembled WGS sequence"/>
</dbReference>
<dbReference type="PATRIC" id="fig|1223523.3.peg.6116"/>
<proteinExistence type="predicted"/>
<protein>
    <submittedName>
        <fullName evidence="2">Uncharacterized protein</fullName>
    </submittedName>
</protein>